<keyword evidence="2" id="KW-1185">Reference proteome</keyword>
<sequence>MHPSTYTHQPVIHIVSTPIRIRGLNSPSVGSDHTGQPSIPTCITEHLLPITLLLFQHCSFRGPFLIDTDHCSLATAHKNRSIENVLTQFSIITSYSLSNLMISLDWRVYPPSKQINLENKY</sequence>
<accession>A0ABU7DZI7</accession>
<name>A0ABU7DZI7_9TELE</name>
<organism evidence="1 2">
    <name type="scientific">Characodon lateralis</name>
    <dbReference type="NCBI Taxonomy" id="208331"/>
    <lineage>
        <taxon>Eukaryota</taxon>
        <taxon>Metazoa</taxon>
        <taxon>Chordata</taxon>
        <taxon>Craniata</taxon>
        <taxon>Vertebrata</taxon>
        <taxon>Euteleostomi</taxon>
        <taxon>Actinopterygii</taxon>
        <taxon>Neopterygii</taxon>
        <taxon>Teleostei</taxon>
        <taxon>Neoteleostei</taxon>
        <taxon>Acanthomorphata</taxon>
        <taxon>Ovalentaria</taxon>
        <taxon>Atherinomorphae</taxon>
        <taxon>Cyprinodontiformes</taxon>
        <taxon>Goodeidae</taxon>
        <taxon>Characodon</taxon>
    </lineage>
</organism>
<evidence type="ECO:0000313" key="2">
    <source>
        <dbReference type="Proteomes" id="UP001352852"/>
    </source>
</evidence>
<protein>
    <submittedName>
        <fullName evidence="1">Uncharacterized protein</fullName>
    </submittedName>
</protein>
<reference evidence="1 2" key="1">
    <citation type="submission" date="2021-06" db="EMBL/GenBank/DDBJ databases">
        <authorList>
            <person name="Palmer J.M."/>
        </authorList>
    </citation>
    <scope>NUCLEOTIDE SEQUENCE [LARGE SCALE GENOMIC DNA]</scope>
    <source>
        <strain evidence="1 2">CL_MEX2019</strain>
        <tissue evidence="1">Muscle</tissue>
    </source>
</reference>
<gene>
    <name evidence="1" type="ORF">CHARACLAT_032766</name>
</gene>
<evidence type="ECO:0000313" key="1">
    <source>
        <dbReference type="EMBL" id="MED6279268.1"/>
    </source>
</evidence>
<proteinExistence type="predicted"/>
<dbReference type="EMBL" id="JAHUTJ010038904">
    <property type="protein sequence ID" value="MED6279268.1"/>
    <property type="molecule type" value="Genomic_DNA"/>
</dbReference>
<comment type="caution">
    <text evidence="1">The sequence shown here is derived from an EMBL/GenBank/DDBJ whole genome shotgun (WGS) entry which is preliminary data.</text>
</comment>
<dbReference type="Proteomes" id="UP001352852">
    <property type="component" value="Unassembled WGS sequence"/>
</dbReference>